<keyword evidence="4" id="KW-1185">Reference proteome</keyword>
<evidence type="ECO:0000256" key="1">
    <source>
        <dbReference type="SAM" id="Coils"/>
    </source>
</evidence>
<feature type="coiled-coil region" evidence="1">
    <location>
        <begin position="273"/>
        <end position="307"/>
    </location>
</feature>
<accession>A0A5N4B093</accession>
<dbReference type="InParanoid" id="A0A5N4B093"/>
<evidence type="ECO:0000313" key="4">
    <source>
        <dbReference type="Proteomes" id="UP000327044"/>
    </source>
</evidence>
<dbReference type="EMBL" id="VVIM01000002">
    <property type="protein sequence ID" value="KAB0803005.1"/>
    <property type="molecule type" value="Genomic_DNA"/>
</dbReference>
<evidence type="ECO:0000256" key="2">
    <source>
        <dbReference type="SAM" id="MobiDB-lite"/>
    </source>
</evidence>
<gene>
    <name evidence="3" type="ORF">PPYR_05191</name>
</gene>
<keyword evidence="1" id="KW-0175">Coiled coil</keyword>
<protein>
    <submittedName>
        <fullName evidence="3">Uncharacterized protein</fullName>
    </submittedName>
</protein>
<proteinExistence type="predicted"/>
<sequence length="319" mass="35658">MQIAIMSAAKRVKLSTKKSAPKASGSSSTTTVPKNTKTAEKPLPQEAIINLVDEDGPTERITTTTTHLRNSAFNTLDELLDQLDGNIHHVYAPQRVDNNIKGTVNNMQHYQTTTSLQPAQTAPQSTSYQLQVDNNIKGTINNMQHYQTTTSLQPAQTAPQSTSYQLHIPEGTARVLQHIIIPPPPPPAEPQLQGAQQQQTSTVGQSQHAQKDMKLLREVFEQSFYETISQPPSETGEIIPPIQLPTAVVPSWIEPATPRELAKASLAWLQQKAPEYMQRYEDAQKATRRLEEELDAARLTERRLGEEMTYMNKFINFLK</sequence>
<name>A0A5N4B093_PHOPY</name>
<feature type="compositionally biased region" description="Low complexity" evidence="2">
    <location>
        <begin position="21"/>
        <end position="31"/>
    </location>
</feature>
<organism evidence="3 4">
    <name type="scientific">Photinus pyralis</name>
    <name type="common">Common eastern firefly</name>
    <name type="synonym">Lampyris pyralis</name>
    <dbReference type="NCBI Taxonomy" id="7054"/>
    <lineage>
        <taxon>Eukaryota</taxon>
        <taxon>Metazoa</taxon>
        <taxon>Ecdysozoa</taxon>
        <taxon>Arthropoda</taxon>
        <taxon>Hexapoda</taxon>
        <taxon>Insecta</taxon>
        <taxon>Pterygota</taxon>
        <taxon>Neoptera</taxon>
        <taxon>Endopterygota</taxon>
        <taxon>Coleoptera</taxon>
        <taxon>Polyphaga</taxon>
        <taxon>Elateriformia</taxon>
        <taxon>Elateroidea</taxon>
        <taxon>Lampyridae</taxon>
        <taxon>Lampyrinae</taxon>
        <taxon>Photinus</taxon>
    </lineage>
</organism>
<reference evidence="3 4" key="1">
    <citation type="journal article" date="2018" name="Elife">
        <title>Firefly genomes illuminate parallel origins of bioluminescence in beetles.</title>
        <authorList>
            <person name="Fallon T.R."/>
            <person name="Lower S.E."/>
            <person name="Chang C.H."/>
            <person name="Bessho-Uehara M."/>
            <person name="Martin G.J."/>
            <person name="Bewick A.J."/>
            <person name="Behringer M."/>
            <person name="Debat H.J."/>
            <person name="Wong I."/>
            <person name="Day J.C."/>
            <person name="Suvorov A."/>
            <person name="Silva C.J."/>
            <person name="Stanger-Hall K.F."/>
            <person name="Hall D.W."/>
            <person name="Schmitz R.J."/>
            <person name="Nelson D.R."/>
            <person name="Lewis S.M."/>
            <person name="Shigenobu S."/>
            <person name="Bybee S.M."/>
            <person name="Larracuente A.M."/>
            <person name="Oba Y."/>
            <person name="Weng J.K."/>
        </authorList>
    </citation>
    <scope>NUCLEOTIDE SEQUENCE [LARGE SCALE GENOMIC DNA]</scope>
    <source>
        <strain evidence="3">1611_PpyrPB1</strain>
        <tissue evidence="3">Whole body</tissue>
    </source>
</reference>
<dbReference type="Proteomes" id="UP000327044">
    <property type="component" value="Unassembled WGS sequence"/>
</dbReference>
<feature type="region of interest" description="Disordered" evidence="2">
    <location>
        <begin position="14"/>
        <end position="44"/>
    </location>
</feature>
<dbReference type="AlphaFoldDB" id="A0A5N4B093"/>
<evidence type="ECO:0000313" key="3">
    <source>
        <dbReference type="EMBL" id="KAB0803005.1"/>
    </source>
</evidence>
<comment type="caution">
    <text evidence="3">The sequence shown here is derived from an EMBL/GenBank/DDBJ whole genome shotgun (WGS) entry which is preliminary data.</text>
</comment>